<gene>
    <name evidence="2" type="primary">traG</name>
    <name evidence="2" type="ORF">EG359_22505</name>
    <name evidence="3" type="ORF">SAMN05421768_11212</name>
</gene>
<geneLocation type="plasmid" evidence="2 5">
    <name>unnamed</name>
</geneLocation>
<dbReference type="Pfam" id="PF19044">
    <property type="entry name" value="P-loop_TraG"/>
    <property type="match status" value="1"/>
</dbReference>
<reference evidence="2 5" key="2">
    <citation type="submission" date="2018-11" db="EMBL/GenBank/DDBJ databases">
        <title>Proposal to divide the Flavobacteriaceae and reorganize its genera based on Amino Acid Identity values calculated from whole genome sequences.</title>
        <authorList>
            <person name="Nicholson A.C."/>
            <person name="Gulvik C.A."/>
            <person name="Whitney A.M."/>
            <person name="Humrighouse B.W."/>
            <person name="Bell M."/>
            <person name="Holmes B."/>
            <person name="Steigerwalt A.G."/>
            <person name="Villarma A."/>
            <person name="Sheth M."/>
            <person name="Batra D."/>
            <person name="Pryor J."/>
            <person name="Bernardet J.-F."/>
            <person name="Hugo C."/>
            <person name="Kampfer P."/>
            <person name="Newman J."/>
            <person name="McQuiston J.R."/>
        </authorList>
    </citation>
    <scope>NUCLEOTIDE SEQUENCE [LARGE SCALE GENOMIC DNA]</scope>
    <source>
        <strain evidence="2 5">DSM 16927</strain>
        <plasmid evidence="2 5">unnamed</plasmid>
    </source>
</reference>
<evidence type="ECO:0000313" key="5">
    <source>
        <dbReference type="Proteomes" id="UP000279541"/>
    </source>
</evidence>
<dbReference type="AlphaFoldDB" id="A0A1N7KG19"/>
<proteinExistence type="predicted"/>
<dbReference type="EMBL" id="CP033927">
    <property type="protein sequence ID" value="AZB02433.1"/>
    <property type="molecule type" value="Genomic_DNA"/>
</dbReference>
<dbReference type="Gene3D" id="1.10.8.730">
    <property type="match status" value="1"/>
</dbReference>
<keyword evidence="5" id="KW-1185">Reference proteome</keyword>
<evidence type="ECO:0000313" key="3">
    <source>
        <dbReference type="EMBL" id="SIS60551.1"/>
    </source>
</evidence>
<dbReference type="Proteomes" id="UP000279541">
    <property type="component" value="Plasmid unnamed"/>
</dbReference>
<organism evidence="3 4">
    <name type="scientific">Chryseobacterium joostei</name>
    <dbReference type="NCBI Taxonomy" id="112234"/>
    <lineage>
        <taxon>Bacteria</taxon>
        <taxon>Pseudomonadati</taxon>
        <taxon>Bacteroidota</taxon>
        <taxon>Flavobacteriia</taxon>
        <taxon>Flavobacteriales</taxon>
        <taxon>Weeksellaceae</taxon>
        <taxon>Chryseobacterium group</taxon>
        <taxon>Chryseobacterium</taxon>
    </lineage>
</organism>
<dbReference type="EMBL" id="FTNZ01000012">
    <property type="protein sequence ID" value="SIS60551.1"/>
    <property type="molecule type" value="Genomic_DNA"/>
</dbReference>
<dbReference type="InterPro" id="IPR027417">
    <property type="entry name" value="P-loop_NTPase"/>
</dbReference>
<dbReference type="OrthoDB" id="596266at2"/>
<dbReference type="STRING" id="112234.SAMN05421768_11212"/>
<dbReference type="NCBIfam" id="TIGR03783">
    <property type="entry name" value="Bac_Flav_CT_G"/>
    <property type="match status" value="1"/>
</dbReference>
<dbReference type="RefSeq" id="WP_076357531.1">
    <property type="nucleotide sequence ID" value="NZ_CP033927.1"/>
</dbReference>
<dbReference type="KEGG" id="cjt:EG359_22505"/>
<keyword evidence="2" id="KW-0614">Plasmid</keyword>
<dbReference type="Gene3D" id="3.40.50.300">
    <property type="entry name" value="P-loop containing nucleotide triphosphate hydrolases"/>
    <property type="match status" value="1"/>
</dbReference>
<accession>A0A1N7KG19</accession>
<name>A0A1N7KG19_9FLAO</name>
<evidence type="ECO:0000259" key="1">
    <source>
        <dbReference type="Pfam" id="PF19044"/>
    </source>
</evidence>
<dbReference type="PANTHER" id="PTHR38467:SF1">
    <property type="entry name" value="CONJUGATIVE TRANSFER: ASSEMBLY"/>
    <property type="match status" value="1"/>
</dbReference>
<dbReference type="InterPro" id="IPR053155">
    <property type="entry name" value="F-pilin_assembly_TraC"/>
</dbReference>
<dbReference type="Proteomes" id="UP000186106">
    <property type="component" value="Unassembled WGS sequence"/>
</dbReference>
<reference evidence="3 4" key="1">
    <citation type="submission" date="2017-01" db="EMBL/GenBank/DDBJ databases">
        <authorList>
            <person name="Mah S.A."/>
            <person name="Swanson W.J."/>
            <person name="Moy G.W."/>
            <person name="Vacquier V.D."/>
        </authorList>
    </citation>
    <scope>NUCLEOTIDE SEQUENCE [LARGE SCALE GENOMIC DNA]</scope>
    <source>
        <strain evidence="3 4">DSM 16927</strain>
    </source>
</reference>
<feature type="domain" description="TraG P-loop" evidence="1">
    <location>
        <begin position="409"/>
        <end position="810"/>
    </location>
</feature>
<protein>
    <submittedName>
        <fullName evidence="3">Bacteroides conjugation system ATPase, TraG family</fullName>
    </submittedName>
    <submittedName>
        <fullName evidence="2">TraG family conjugative transposon ATPase</fullName>
    </submittedName>
</protein>
<evidence type="ECO:0000313" key="2">
    <source>
        <dbReference type="EMBL" id="AZB02433.1"/>
    </source>
</evidence>
<dbReference type="PANTHER" id="PTHR38467">
    <property type="match status" value="1"/>
</dbReference>
<sequence>MKNYLLNKVNHPIYAIENSDTLIAKEKGVLSFGFRVHYPNLYGKTTEDFSQLRGLYNKLIDIMGENSIIQKTEFFVNRPYDDEIDSPTFIEEFNFQHFKGRKVREQISYIFFSSVPENYLKYESNHTNQFLKKEKSGNIFKPVIDKEYISKENLIIFEKKKKAISQLLKKSVLKGELLETQEQFEQLFTLWETLSQDKNVKSDLDITKGEIILGKKKLHTYTVEKLEQLPDVLPEYLHDTEKTGGTEMYIPKSLLSPLGLEIKEDHILNQYFYIPAQEQYLKMLKKKENVLGNFAKFFSSEKDKKNKSVDEEKNEIFKGQIESFRKEILDNHQKVVLTHTNIITEEISTSEDFPIFLRQNVVDTIDLYFATCGGNGIGLPADLYFPITQEQAFSFFYCEDFTKGNSYDGFRVIDILSGNPEKLDIFRTLKRRKDITAYNAWSVGATGSGKSFLWNAILMHYFNLGEHVFNIDGSSSFERSTNFVNHVTKGKHGFFMKISTDTKIGLNPFLVLKGEKRGDKISTLQYLLLTILDIANDSEAQIVGGFFIEILNRYYDIELERKFNTFYEFLKENSESIVKEFGIEDIINVKKYIFLLKEFYQGGIYDYLLNNSDERLQNIKSNRYITFQIKELKDNPALFAIVTLLLTNLYKSKLYSQELLEFIKFIHYDEVWTAMDKPLLVGFIKDTIKTVRSQNGGTIFTSQEPEDFFESEIIKNAVLNNSELGFVLNISKYSGRKKYVQELLSLTESQANVIFSLGKKLPEGINCREFAILVGRKYIKTYGMEVSNEEKAIYESDPEEKVKLTRLDLKNNNNPIITAKEYAELNNQKNKES</sequence>
<evidence type="ECO:0000313" key="4">
    <source>
        <dbReference type="Proteomes" id="UP000186106"/>
    </source>
</evidence>
<dbReference type="InterPro" id="IPR022509">
    <property type="entry name" value="Conjugation_ATPase_TraG"/>
</dbReference>
<dbReference type="SUPFAM" id="SSF52540">
    <property type="entry name" value="P-loop containing nucleoside triphosphate hydrolases"/>
    <property type="match status" value="1"/>
</dbReference>
<dbReference type="InterPro" id="IPR043964">
    <property type="entry name" value="P-loop_TraG"/>
</dbReference>